<evidence type="ECO:0000313" key="8">
    <source>
        <dbReference type="EMBL" id="KAJ3666699.1"/>
    </source>
</evidence>
<dbReference type="Pfam" id="PF13883">
    <property type="entry name" value="CREG_beta-barrel"/>
    <property type="match status" value="1"/>
</dbReference>
<reference evidence="8" key="1">
    <citation type="journal article" date="2023" name="G3 (Bethesda)">
        <title>Whole genome assemblies of Zophobas morio and Tenebrio molitor.</title>
        <authorList>
            <person name="Kaur S."/>
            <person name="Stinson S.A."/>
            <person name="diCenzo G.C."/>
        </authorList>
    </citation>
    <scope>NUCLEOTIDE SEQUENCE</scope>
    <source>
        <strain evidence="8">QUZm001</strain>
    </source>
</reference>
<keyword evidence="9" id="KW-1185">Reference proteome</keyword>
<protein>
    <recommendedName>
        <fullName evidence="7">CREG-like beta-barrel domain-containing protein</fullName>
    </recommendedName>
</protein>
<proteinExistence type="inferred from homology"/>
<dbReference type="InterPro" id="IPR055343">
    <property type="entry name" value="CREG_beta-barrel"/>
</dbReference>
<dbReference type="SUPFAM" id="SSF50475">
    <property type="entry name" value="FMN-binding split barrel"/>
    <property type="match status" value="1"/>
</dbReference>
<dbReference type="PANTHER" id="PTHR13343">
    <property type="entry name" value="CREG1 PROTEIN"/>
    <property type="match status" value="1"/>
</dbReference>
<keyword evidence="5" id="KW-0325">Glycoprotein</keyword>
<dbReference type="Gene3D" id="2.30.110.10">
    <property type="entry name" value="Electron Transport, Fmn-binding Protein, Chain A"/>
    <property type="match status" value="1"/>
</dbReference>
<dbReference type="FunFam" id="2.30.110.10:FF:000004">
    <property type="entry name" value="Cellular repressor of E1A-stimulated genes 1"/>
    <property type="match status" value="1"/>
</dbReference>
<evidence type="ECO:0000256" key="3">
    <source>
        <dbReference type="ARBA" id="ARBA00022525"/>
    </source>
</evidence>
<dbReference type="EMBL" id="JALNTZ010000001">
    <property type="protein sequence ID" value="KAJ3666699.1"/>
    <property type="molecule type" value="Genomic_DNA"/>
</dbReference>
<organism evidence="8 9">
    <name type="scientific">Zophobas morio</name>
    <dbReference type="NCBI Taxonomy" id="2755281"/>
    <lineage>
        <taxon>Eukaryota</taxon>
        <taxon>Metazoa</taxon>
        <taxon>Ecdysozoa</taxon>
        <taxon>Arthropoda</taxon>
        <taxon>Hexapoda</taxon>
        <taxon>Insecta</taxon>
        <taxon>Pterygota</taxon>
        <taxon>Neoptera</taxon>
        <taxon>Endopterygota</taxon>
        <taxon>Coleoptera</taxon>
        <taxon>Polyphaga</taxon>
        <taxon>Cucujiformia</taxon>
        <taxon>Tenebrionidae</taxon>
        <taxon>Zophobas</taxon>
    </lineage>
</organism>
<dbReference type="PANTHER" id="PTHR13343:SF17">
    <property type="entry name" value="CELLULAR REPRESSOR OF E1A-STIMULATED GENES, ISOFORM A"/>
    <property type="match status" value="1"/>
</dbReference>
<name>A0AA38MT74_9CUCU</name>
<dbReference type="InterPro" id="IPR012349">
    <property type="entry name" value="Split_barrel_FMN-bd"/>
</dbReference>
<feature type="domain" description="CREG-like beta-barrel" evidence="7">
    <location>
        <begin position="29"/>
        <end position="197"/>
    </location>
</feature>
<dbReference type="GO" id="GO:0012505">
    <property type="term" value="C:endomembrane system"/>
    <property type="evidence" value="ECO:0007669"/>
    <property type="project" value="UniProtKB-ARBA"/>
</dbReference>
<feature type="signal peptide" evidence="6">
    <location>
        <begin position="1"/>
        <end position="22"/>
    </location>
</feature>
<dbReference type="GO" id="GO:0005615">
    <property type="term" value="C:extracellular space"/>
    <property type="evidence" value="ECO:0007669"/>
    <property type="project" value="TreeGrafter"/>
</dbReference>
<dbReference type="GO" id="GO:0005737">
    <property type="term" value="C:cytoplasm"/>
    <property type="evidence" value="ECO:0007669"/>
    <property type="project" value="UniProtKB-ARBA"/>
</dbReference>
<dbReference type="Proteomes" id="UP001168821">
    <property type="component" value="Unassembled WGS sequence"/>
</dbReference>
<evidence type="ECO:0000313" key="9">
    <source>
        <dbReference type="Proteomes" id="UP001168821"/>
    </source>
</evidence>
<dbReference type="AlphaFoldDB" id="A0AA38MT74"/>
<gene>
    <name evidence="8" type="ORF">Zmor_002133</name>
</gene>
<comment type="caution">
    <text evidence="8">The sequence shown here is derived from an EMBL/GenBank/DDBJ whole genome shotgun (WGS) entry which is preliminary data.</text>
</comment>
<evidence type="ECO:0000256" key="1">
    <source>
        <dbReference type="ARBA" id="ARBA00004613"/>
    </source>
</evidence>
<feature type="chain" id="PRO_5041274833" description="CREG-like beta-barrel domain-containing protein" evidence="6">
    <location>
        <begin position="23"/>
        <end position="218"/>
    </location>
</feature>
<comment type="similarity">
    <text evidence="2">Belongs to the CREG family.</text>
</comment>
<comment type="subcellular location">
    <subcellularLocation>
        <location evidence="1">Secreted</location>
    </subcellularLocation>
</comment>
<accession>A0AA38MT74</accession>
<sequence length="218" mass="24764">MISNKIALLFLILHAGYTVVINGPIFDPPPPDEAAKMARYIMANSEWISIATISTMKNIKGYPFNAIQSVSDGTPSNSTGVPYLYLTDLDATSQDLAKDNRCTITASLAETDYCDRKKYDPEDPRCARLMITGRMLKLDKKSPEYQFGENALFSKHPVMKSWPKDHNFYVTKLDIEQLALFDFFGGIKYISIEDYFNVSTHVFEDIIFERVEFIEITA</sequence>
<evidence type="ECO:0000256" key="5">
    <source>
        <dbReference type="ARBA" id="ARBA00023180"/>
    </source>
</evidence>
<keyword evidence="3" id="KW-0964">Secreted</keyword>
<evidence type="ECO:0000256" key="2">
    <source>
        <dbReference type="ARBA" id="ARBA00009230"/>
    </source>
</evidence>
<keyword evidence="4 6" id="KW-0732">Signal</keyword>
<evidence type="ECO:0000256" key="4">
    <source>
        <dbReference type="ARBA" id="ARBA00022729"/>
    </source>
</evidence>
<evidence type="ECO:0000256" key="6">
    <source>
        <dbReference type="SAM" id="SignalP"/>
    </source>
</evidence>
<evidence type="ECO:0000259" key="7">
    <source>
        <dbReference type="Pfam" id="PF13883"/>
    </source>
</evidence>